<evidence type="ECO:0000313" key="3">
    <source>
        <dbReference type="Proteomes" id="UP000092154"/>
    </source>
</evidence>
<name>A0A1B7MDI8_9AGAM</name>
<feature type="compositionally biased region" description="Polar residues" evidence="1">
    <location>
        <begin position="78"/>
        <end position="97"/>
    </location>
</feature>
<feature type="compositionally biased region" description="Basic and acidic residues" evidence="1">
    <location>
        <begin position="66"/>
        <end position="76"/>
    </location>
</feature>
<dbReference type="AlphaFoldDB" id="A0A1B7MDI8"/>
<keyword evidence="3" id="KW-1185">Reference proteome</keyword>
<sequence length="186" mass="19633">MVMGFLKSELEALRKSELKALTNHDVLIGEVQKSRQNTSFTEVEAKQVIALDLPRCSSPTEMQDTGSHEHLSHDPETSDQTLSSDSVGRGVQSQAVTATAPPPQSSSRAIFVQPPSQEVSPSITTPLHSSSGTVGRGVQPEAGTTSMPPPRSSSRTSLIQPPSQEVSTSSSITLHSSATASSLVRS</sequence>
<gene>
    <name evidence="2" type="ORF">K503DRAFT_192070</name>
</gene>
<evidence type="ECO:0000256" key="1">
    <source>
        <dbReference type="SAM" id="MobiDB-lite"/>
    </source>
</evidence>
<reference evidence="2 3" key="1">
    <citation type="submission" date="2016-06" db="EMBL/GenBank/DDBJ databases">
        <title>Comparative genomics of the ectomycorrhizal sister species Rhizopogon vinicolor and Rhizopogon vesiculosus (Basidiomycota: Boletales) reveals a divergence of the mating type B locus.</title>
        <authorList>
            <consortium name="DOE Joint Genome Institute"/>
            <person name="Mujic A.B."/>
            <person name="Kuo A."/>
            <person name="Tritt A."/>
            <person name="Lipzen A."/>
            <person name="Chen C."/>
            <person name="Johnson J."/>
            <person name="Sharma A."/>
            <person name="Barry K."/>
            <person name="Grigoriev I.V."/>
            <person name="Spatafora J.W."/>
        </authorList>
    </citation>
    <scope>NUCLEOTIDE SEQUENCE [LARGE SCALE GENOMIC DNA]</scope>
    <source>
        <strain evidence="2 3">AM-OR11-026</strain>
    </source>
</reference>
<proteinExistence type="predicted"/>
<dbReference type="EMBL" id="KV450119">
    <property type="protein sequence ID" value="OAX30656.1"/>
    <property type="molecule type" value="Genomic_DNA"/>
</dbReference>
<feature type="compositionally biased region" description="Low complexity" evidence="1">
    <location>
        <begin position="167"/>
        <end position="186"/>
    </location>
</feature>
<feature type="compositionally biased region" description="Polar residues" evidence="1">
    <location>
        <begin position="114"/>
        <end position="133"/>
    </location>
</feature>
<dbReference type="InParanoid" id="A0A1B7MDI8"/>
<protein>
    <submittedName>
        <fullName evidence="2">Uncharacterized protein</fullName>
    </submittedName>
</protein>
<organism evidence="2 3">
    <name type="scientific">Rhizopogon vinicolor AM-OR11-026</name>
    <dbReference type="NCBI Taxonomy" id="1314800"/>
    <lineage>
        <taxon>Eukaryota</taxon>
        <taxon>Fungi</taxon>
        <taxon>Dikarya</taxon>
        <taxon>Basidiomycota</taxon>
        <taxon>Agaricomycotina</taxon>
        <taxon>Agaricomycetes</taxon>
        <taxon>Agaricomycetidae</taxon>
        <taxon>Boletales</taxon>
        <taxon>Suillineae</taxon>
        <taxon>Rhizopogonaceae</taxon>
        <taxon>Rhizopogon</taxon>
    </lineage>
</organism>
<evidence type="ECO:0000313" key="2">
    <source>
        <dbReference type="EMBL" id="OAX30656.1"/>
    </source>
</evidence>
<feature type="region of interest" description="Disordered" evidence="1">
    <location>
        <begin position="54"/>
        <end position="186"/>
    </location>
</feature>
<accession>A0A1B7MDI8</accession>
<dbReference type="Proteomes" id="UP000092154">
    <property type="component" value="Unassembled WGS sequence"/>
</dbReference>